<gene>
    <name evidence="1" type="ORF">MLD38_001249</name>
</gene>
<sequence length="421" mass="48879">MGFQLWESRHAEQAPSEKNARRGLLVGWPVLALFVALPLVYFLVDFPVQPLLPLNFAAGGRGGVLPKVPRVERRCDVFKGRWVRDTNATYYSNATCPLIQDQQNCLKLGRPDRDFLNWRWKPDECELPRFDPVRFLELMRGKSLAFIGDSVARNHLRSLMCLLYGVLDIPDDVTPKFIPETRSRKWYFPEYNFTLARFWAPFLVKASNTDSLSKSYRADLRLDEPDESWAREIEKFDFVILSAGHWFFRSLTFYEEGRLVGCSACWRSDVPNLTRHYGYRKAFQTAYRTLLKLEGYKGVTILRTFSPEHFENGSWNNGGRCLRTRPYTEAEIKLNGSNLEMHTTQMEEFRAAGREAAKRGLKFRLLDMTEAMLLRPDGHPNLYWHSRHVNTTSSDCLHWCLPGPVDTWNELLLHVLISESV</sequence>
<organism evidence="1 2">
    <name type="scientific">Melastoma candidum</name>
    <dbReference type="NCBI Taxonomy" id="119954"/>
    <lineage>
        <taxon>Eukaryota</taxon>
        <taxon>Viridiplantae</taxon>
        <taxon>Streptophyta</taxon>
        <taxon>Embryophyta</taxon>
        <taxon>Tracheophyta</taxon>
        <taxon>Spermatophyta</taxon>
        <taxon>Magnoliopsida</taxon>
        <taxon>eudicotyledons</taxon>
        <taxon>Gunneridae</taxon>
        <taxon>Pentapetalae</taxon>
        <taxon>rosids</taxon>
        <taxon>malvids</taxon>
        <taxon>Myrtales</taxon>
        <taxon>Melastomataceae</taxon>
        <taxon>Melastomatoideae</taxon>
        <taxon>Melastomateae</taxon>
        <taxon>Melastoma</taxon>
    </lineage>
</organism>
<dbReference type="Proteomes" id="UP001057402">
    <property type="component" value="Chromosome 1"/>
</dbReference>
<comment type="caution">
    <text evidence="1">The sequence shown here is derived from an EMBL/GenBank/DDBJ whole genome shotgun (WGS) entry which is preliminary data.</text>
</comment>
<accession>A0ACB9SGK4</accession>
<name>A0ACB9SGK4_9MYRT</name>
<protein>
    <submittedName>
        <fullName evidence="1">Uncharacterized protein</fullName>
    </submittedName>
</protein>
<keyword evidence="2" id="KW-1185">Reference proteome</keyword>
<dbReference type="EMBL" id="CM042880">
    <property type="protein sequence ID" value="KAI4388969.1"/>
    <property type="molecule type" value="Genomic_DNA"/>
</dbReference>
<evidence type="ECO:0000313" key="1">
    <source>
        <dbReference type="EMBL" id="KAI4388969.1"/>
    </source>
</evidence>
<proteinExistence type="predicted"/>
<reference evidence="2" key="1">
    <citation type="journal article" date="2023" name="Front. Plant Sci.">
        <title>Chromosomal-level genome assembly of Melastoma candidum provides insights into trichome evolution.</title>
        <authorList>
            <person name="Zhong Y."/>
            <person name="Wu W."/>
            <person name="Sun C."/>
            <person name="Zou P."/>
            <person name="Liu Y."/>
            <person name="Dai S."/>
            <person name="Zhou R."/>
        </authorList>
    </citation>
    <scope>NUCLEOTIDE SEQUENCE [LARGE SCALE GENOMIC DNA]</scope>
</reference>
<evidence type="ECO:0000313" key="2">
    <source>
        <dbReference type="Proteomes" id="UP001057402"/>
    </source>
</evidence>